<evidence type="ECO:0000313" key="2">
    <source>
        <dbReference type="EMBL" id="CAG5034447.1"/>
    </source>
</evidence>
<comment type="caution">
    <text evidence="2">The sequence shown here is derived from an EMBL/GenBank/DDBJ whole genome shotgun (WGS) entry which is preliminary data.</text>
</comment>
<dbReference type="Proteomes" id="UP000691718">
    <property type="component" value="Unassembled WGS sequence"/>
</dbReference>
<accession>A0A8S3XNF3</accession>
<dbReference type="GO" id="GO:0008270">
    <property type="term" value="F:zinc ion binding"/>
    <property type="evidence" value="ECO:0007669"/>
    <property type="project" value="InterPro"/>
</dbReference>
<protein>
    <submittedName>
        <fullName evidence="2">(apollo) hypothetical protein</fullName>
    </submittedName>
</protein>
<dbReference type="PANTHER" id="PTHR10876:SF0">
    <property type="entry name" value="ZINC FINGER PROTEIN ZPR1"/>
    <property type="match status" value="1"/>
</dbReference>
<dbReference type="FunFam" id="2.20.25.420:FF:000001">
    <property type="entry name" value="Zinc finger protein ZPR1"/>
    <property type="match status" value="1"/>
</dbReference>
<dbReference type="InterPro" id="IPR040141">
    <property type="entry name" value="ZPR1"/>
</dbReference>
<dbReference type="Pfam" id="PF03367">
    <property type="entry name" value="Zn_ribbon_ZPR1"/>
    <property type="match status" value="1"/>
</dbReference>
<reference evidence="2" key="1">
    <citation type="submission" date="2021-04" db="EMBL/GenBank/DDBJ databases">
        <authorList>
            <person name="Tunstrom K."/>
        </authorList>
    </citation>
    <scope>NUCLEOTIDE SEQUENCE</scope>
</reference>
<dbReference type="InterPro" id="IPR004457">
    <property type="entry name" value="Znf_ZPR1"/>
</dbReference>
<dbReference type="InterPro" id="IPR056180">
    <property type="entry name" value="ZPR1_jr_dom"/>
</dbReference>
<dbReference type="Pfam" id="PF22794">
    <property type="entry name" value="jr-ZPR1"/>
    <property type="match status" value="1"/>
</dbReference>
<gene>
    <name evidence="2" type="ORF">PAPOLLO_LOCUS20330</name>
</gene>
<evidence type="ECO:0000259" key="1">
    <source>
        <dbReference type="SMART" id="SM00709"/>
    </source>
</evidence>
<sequence>MSSIEKKPVFRDLTAEDPEPEVTEIESLCMNCHANGVTRLLLTRIPHYKNVVIMSFSCEHCGYENNEIQPGGAFAELGVRWKLQVENPIDLNRQVVKSDYTSVKIPEVDFEIPVQSQKGGS</sequence>
<dbReference type="PANTHER" id="PTHR10876">
    <property type="entry name" value="ZINC FINGER PROTEIN ZPR1"/>
    <property type="match status" value="1"/>
</dbReference>
<dbReference type="AlphaFoldDB" id="A0A8S3XNF3"/>
<dbReference type="GO" id="GO:0005634">
    <property type="term" value="C:nucleus"/>
    <property type="evidence" value="ECO:0007669"/>
    <property type="project" value="TreeGrafter"/>
</dbReference>
<feature type="domain" description="Zinc finger ZPR1-type" evidence="1">
    <location>
        <begin position="27"/>
        <end position="121"/>
    </location>
</feature>
<dbReference type="EMBL" id="CAJQZP010001267">
    <property type="protein sequence ID" value="CAG5034447.1"/>
    <property type="molecule type" value="Genomic_DNA"/>
</dbReference>
<proteinExistence type="predicted"/>
<organism evidence="2 3">
    <name type="scientific">Parnassius apollo</name>
    <name type="common">Apollo butterfly</name>
    <name type="synonym">Papilio apollo</name>
    <dbReference type="NCBI Taxonomy" id="110799"/>
    <lineage>
        <taxon>Eukaryota</taxon>
        <taxon>Metazoa</taxon>
        <taxon>Ecdysozoa</taxon>
        <taxon>Arthropoda</taxon>
        <taxon>Hexapoda</taxon>
        <taxon>Insecta</taxon>
        <taxon>Pterygota</taxon>
        <taxon>Neoptera</taxon>
        <taxon>Endopterygota</taxon>
        <taxon>Lepidoptera</taxon>
        <taxon>Glossata</taxon>
        <taxon>Ditrysia</taxon>
        <taxon>Papilionoidea</taxon>
        <taxon>Papilionidae</taxon>
        <taxon>Parnassiinae</taxon>
        <taxon>Parnassini</taxon>
        <taxon>Parnassius</taxon>
        <taxon>Parnassius</taxon>
    </lineage>
</organism>
<dbReference type="OrthoDB" id="308464at2759"/>
<keyword evidence="3" id="KW-1185">Reference proteome</keyword>
<name>A0A8S3XNF3_PARAO</name>
<dbReference type="SMART" id="SM00709">
    <property type="entry name" value="Zpr1"/>
    <property type="match status" value="1"/>
</dbReference>
<evidence type="ECO:0000313" key="3">
    <source>
        <dbReference type="Proteomes" id="UP000691718"/>
    </source>
</evidence>